<feature type="transmembrane region" description="Helical" evidence="2">
    <location>
        <begin position="281"/>
        <end position="300"/>
    </location>
</feature>
<accession>A0A2Z3HE69</accession>
<dbReference type="KEGG" id="gog:C1280_32520"/>
<feature type="transmembrane region" description="Helical" evidence="2">
    <location>
        <begin position="67"/>
        <end position="87"/>
    </location>
</feature>
<feature type="transmembrane region" description="Helical" evidence="2">
    <location>
        <begin position="367"/>
        <end position="385"/>
    </location>
</feature>
<sequence length="598" mass="64470">MNTEQFRAFLWLRWRLRVNQFRKAGPINLVIFFVFAALALCAALGLFVAGFFVGFQTLPSASPAVRLVVWAGAGAVFLFFWVIGLLSDLQRAEGVVLDRVLHLPVSPAGAFLINYLSSLFSVNLVVFVPGMVGLILGQVCAGSLAALLALPLLAAFVLAVTAVTYQFQGWLAALMVNPRRRRTIVMALTAGFIMLAQVPNMLNVTRPWADRTGAADQRNQPQPKPDLTPEERAQWEVEQKQKRDEKRRESRDRTAGVVRTVCTVFPPGWLALGAADLGHGAVAPALLGTAGLGLIGGVSLRRAYRTTLRLYTGAFTGSRRTEVARPAPADPNRLRLTEWRFPWVSEHASAVATAAFRGLLRAPEVKMAILTPLILLCVSLGGAMSSRAVVPSEYRPLLVLGGGVLVLVLCGLQLVGNQFGYDRAGFRAYVLSPAPRREILLGKNLAVAPIGLGLSGVMVAIVGAVYPMRADHYPAVFAQLVAAYLLFCLLANAQSILAPFPMAAGTLQPTRVKFGPVLLQLVLMSVLPLVLLPVLVPLAAEVLLAELADVRGYPVSLLLSLFVLAVTGLVYRVVLSWEGHWLATRERAILAVVTDTGA</sequence>
<feature type="transmembrane region" description="Helical" evidence="2">
    <location>
        <begin position="555"/>
        <end position="575"/>
    </location>
</feature>
<keyword evidence="2" id="KW-1133">Transmembrane helix</keyword>
<feature type="transmembrane region" description="Helical" evidence="2">
    <location>
        <begin position="29"/>
        <end position="55"/>
    </location>
</feature>
<feature type="transmembrane region" description="Helical" evidence="2">
    <location>
        <begin position="472"/>
        <end position="493"/>
    </location>
</feature>
<protein>
    <submittedName>
        <fullName evidence="3">Uncharacterized protein</fullName>
    </submittedName>
</protein>
<feature type="transmembrane region" description="Helical" evidence="2">
    <location>
        <begin position="445"/>
        <end position="466"/>
    </location>
</feature>
<gene>
    <name evidence="3" type="ORF">C1280_32520</name>
</gene>
<dbReference type="AlphaFoldDB" id="A0A2Z3HE69"/>
<feature type="transmembrane region" description="Helical" evidence="2">
    <location>
        <begin position="514"/>
        <end position="535"/>
    </location>
</feature>
<feature type="compositionally biased region" description="Basic and acidic residues" evidence="1">
    <location>
        <begin position="227"/>
        <end position="253"/>
    </location>
</feature>
<feature type="region of interest" description="Disordered" evidence="1">
    <location>
        <begin position="211"/>
        <end position="253"/>
    </location>
</feature>
<feature type="transmembrane region" description="Helical" evidence="2">
    <location>
        <begin position="256"/>
        <end position="275"/>
    </location>
</feature>
<proteinExistence type="predicted"/>
<keyword evidence="2" id="KW-0472">Membrane</keyword>
<dbReference type="Proteomes" id="UP000245802">
    <property type="component" value="Chromosome"/>
</dbReference>
<dbReference type="EMBL" id="CP025958">
    <property type="protein sequence ID" value="AWM41255.1"/>
    <property type="molecule type" value="Genomic_DNA"/>
</dbReference>
<evidence type="ECO:0000313" key="3">
    <source>
        <dbReference type="EMBL" id="AWM41255.1"/>
    </source>
</evidence>
<dbReference type="OrthoDB" id="245256at2"/>
<dbReference type="RefSeq" id="WP_010040853.1">
    <property type="nucleotide sequence ID" value="NZ_CP025958.1"/>
</dbReference>
<keyword evidence="4" id="KW-1185">Reference proteome</keyword>
<evidence type="ECO:0000256" key="1">
    <source>
        <dbReference type="SAM" id="MobiDB-lite"/>
    </source>
</evidence>
<organism evidence="3 4">
    <name type="scientific">Gemmata obscuriglobus</name>
    <dbReference type="NCBI Taxonomy" id="114"/>
    <lineage>
        <taxon>Bacteria</taxon>
        <taxon>Pseudomonadati</taxon>
        <taxon>Planctomycetota</taxon>
        <taxon>Planctomycetia</taxon>
        <taxon>Gemmatales</taxon>
        <taxon>Gemmataceae</taxon>
        <taxon>Gemmata</taxon>
    </lineage>
</organism>
<feature type="transmembrane region" description="Helical" evidence="2">
    <location>
        <begin position="397"/>
        <end position="415"/>
    </location>
</feature>
<feature type="transmembrane region" description="Helical" evidence="2">
    <location>
        <begin position="139"/>
        <end position="163"/>
    </location>
</feature>
<feature type="transmembrane region" description="Helical" evidence="2">
    <location>
        <begin position="107"/>
        <end position="127"/>
    </location>
</feature>
<evidence type="ECO:0000313" key="4">
    <source>
        <dbReference type="Proteomes" id="UP000245802"/>
    </source>
</evidence>
<name>A0A2Z3HE69_9BACT</name>
<keyword evidence="2" id="KW-0812">Transmembrane</keyword>
<reference evidence="3 4" key="1">
    <citation type="submission" date="2018-01" db="EMBL/GenBank/DDBJ databases">
        <title>G. obscuriglobus.</title>
        <authorList>
            <person name="Franke J."/>
            <person name="Blomberg W."/>
            <person name="Selmecki A."/>
        </authorList>
    </citation>
    <scope>NUCLEOTIDE SEQUENCE [LARGE SCALE GENOMIC DNA]</scope>
    <source>
        <strain evidence="3 4">DSM 5831</strain>
    </source>
</reference>
<evidence type="ECO:0000256" key="2">
    <source>
        <dbReference type="SAM" id="Phobius"/>
    </source>
</evidence>